<name>A0A381ZFP2_9ZZZZ</name>
<protein>
    <submittedName>
        <fullName evidence="1">Uncharacterized protein</fullName>
    </submittedName>
</protein>
<organism evidence="1">
    <name type="scientific">marine metagenome</name>
    <dbReference type="NCBI Taxonomy" id="408172"/>
    <lineage>
        <taxon>unclassified sequences</taxon>
        <taxon>metagenomes</taxon>
        <taxon>ecological metagenomes</taxon>
    </lineage>
</organism>
<dbReference type="AlphaFoldDB" id="A0A381ZFP2"/>
<proteinExistence type="predicted"/>
<gene>
    <name evidence="1" type="ORF">METZ01_LOCUS140421</name>
</gene>
<sequence length="34" mass="3754">MKFTTAPEVTFRMVSESPVGSLNHPGWNSAITFN</sequence>
<dbReference type="EMBL" id="UINC01020983">
    <property type="protein sequence ID" value="SVA87567.1"/>
    <property type="molecule type" value="Genomic_DNA"/>
</dbReference>
<reference evidence="1" key="1">
    <citation type="submission" date="2018-05" db="EMBL/GenBank/DDBJ databases">
        <authorList>
            <person name="Lanie J.A."/>
            <person name="Ng W.-L."/>
            <person name="Kazmierczak K.M."/>
            <person name="Andrzejewski T.M."/>
            <person name="Davidsen T.M."/>
            <person name="Wayne K.J."/>
            <person name="Tettelin H."/>
            <person name="Glass J.I."/>
            <person name="Rusch D."/>
            <person name="Podicherti R."/>
            <person name="Tsui H.-C.T."/>
            <person name="Winkler M.E."/>
        </authorList>
    </citation>
    <scope>NUCLEOTIDE SEQUENCE</scope>
</reference>
<accession>A0A381ZFP2</accession>
<evidence type="ECO:0000313" key="1">
    <source>
        <dbReference type="EMBL" id="SVA87567.1"/>
    </source>
</evidence>